<dbReference type="OrthoDB" id="10318623at2759"/>
<evidence type="ECO:0008006" key="3">
    <source>
        <dbReference type="Google" id="ProtNLM"/>
    </source>
</evidence>
<evidence type="ECO:0000313" key="2">
    <source>
        <dbReference type="Proteomes" id="UP000596742"/>
    </source>
</evidence>
<accession>A0A8B6DQ72</accession>
<dbReference type="Proteomes" id="UP000596742">
    <property type="component" value="Unassembled WGS sequence"/>
</dbReference>
<protein>
    <recommendedName>
        <fullName evidence="3">DUF4105 domain-containing protein</fullName>
    </recommendedName>
</protein>
<reference evidence="1" key="1">
    <citation type="submission" date="2018-11" db="EMBL/GenBank/DDBJ databases">
        <authorList>
            <person name="Alioto T."/>
            <person name="Alioto T."/>
        </authorList>
    </citation>
    <scope>NUCLEOTIDE SEQUENCE</scope>
</reference>
<keyword evidence="2" id="KW-1185">Reference proteome</keyword>
<dbReference type="AlphaFoldDB" id="A0A8B6DQ72"/>
<evidence type="ECO:0000313" key="1">
    <source>
        <dbReference type="EMBL" id="VDI22630.1"/>
    </source>
</evidence>
<proteinExistence type="predicted"/>
<organism evidence="1 2">
    <name type="scientific">Mytilus galloprovincialis</name>
    <name type="common">Mediterranean mussel</name>
    <dbReference type="NCBI Taxonomy" id="29158"/>
    <lineage>
        <taxon>Eukaryota</taxon>
        <taxon>Metazoa</taxon>
        <taxon>Spiralia</taxon>
        <taxon>Lophotrochozoa</taxon>
        <taxon>Mollusca</taxon>
        <taxon>Bivalvia</taxon>
        <taxon>Autobranchia</taxon>
        <taxon>Pteriomorphia</taxon>
        <taxon>Mytilida</taxon>
        <taxon>Mytiloidea</taxon>
        <taxon>Mytilidae</taxon>
        <taxon>Mytilinae</taxon>
        <taxon>Mytilus</taxon>
    </lineage>
</organism>
<name>A0A8B6DQ72_MYTGA</name>
<comment type="caution">
    <text evidence="1">The sequence shown here is derived from an EMBL/GenBank/DDBJ whole genome shotgun (WGS) entry which is preliminary data.</text>
</comment>
<sequence>MVVRFYEWDPLGSALGHASLTLPNGTHISWWPCDEDRSTLTTWLELSGCKSVAKTVGFSPFKISTVLLSIPTSVMYPLKPHCMPSYHDDVVLEGREADRKVKLRNCILDQDKVVAWWHHAKTTEKYSLITNNCATMVIKALEAGRTNEFEKLPRDFWDIMMWTPYRAFEYCQKLSNLRLEVTQ</sequence>
<dbReference type="EMBL" id="UYJE01003814">
    <property type="protein sequence ID" value="VDI22630.1"/>
    <property type="molecule type" value="Genomic_DNA"/>
</dbReference>
<gene>
    <name evidence="1" type="ORF">MGAL_10B057597</name>
</gene>